<dbReference type="InterPro" id="IPR006222">
    <property type="entry name" value="GCVT_N"/>
</dbReference>
<dbReference type="InterPro" id="IPR027266">
    <property type="entry name" value="TrmE/GcvT-like"/>
</dbReference>
<evidence type="ECO:0000313" key="5">
    <source>
        <dbReference type="EMBL" id="GAA2140880.1"/>
    </source>
</evidence>
<feature type="domain" description="FAD dependent oxidoreductase central" evidence="4">
    <location>
        <begin position="377"/>
        <end position="430"/>
    </location>
</feature>
<dbReference type="Pfam" id="PF16350">
    <property type="entry name" value="FAO_M"/>
    <property type="match status" value="1"/>
</dbReference>
<dbReference type="Pfam" id="PF01266">
    <property type="entry name" value="DAO"/>
    <property type="match status" value="1"/>
</dbReference>
<evidence type="ECO:0000259" key="3">
    <source>
        <dbReference type="Pfam" id="PF01571"/>
    </source>
</evidence>
<dbReference type="InterPro" id="IPR028896">
    <property type="entry name" value="GcvT/YgfZ/DmdA"/>
</dbReference>
<proteinExistence type="inferred from homology"/>
<gene>
    <name evidence="5" type="ORF">GCM10009844_10890</name>
</gene>
<dbReference type="InterPro" id="IPR036188">
    <property type="entry name" value="FAD/NAD-bd_sf"/>
</dbReference>
<dbReference type="EMBL" id="BAAAQR010000002">
    <property type="protein sequence ID" value="GAA2140880.1"/>
    <property type="molecule type" value="Genomic_DNA"/>
</dbReference>
<keyword evidence="6" id="KW-1185">Reference proteome</keyword>
<evidence type="ECO:0000313" key="6">
    <source>
        <dbReference type="Proteomes" id="UP001501771"/>
    </source>
</evidence>
<dbReference type="SUPFAM" id="SSF103025">
    <property type="entry name" value="Folate-binding domain"/>
    <property type="match status" value="1"/>
</dbReference>
<organism evidence="5 6">
    <name type="scientific">Nocardioides koreensis</name>
    <dbReference type="NCBI Taxonomy" id="433651"/>
    <lineage>
        <taxon>Bacteria</taxon>
        <taxon>Bacillati</taxon>
        <taxon>Actinomycetota</taxon>
        <taxon>Actinomycetes</taxon>
        <taxon>Propionibacteriales</taxon>
        <taxon>Nocardioidaceae</taxon>
        <taxon>Nocardioides</taxon>
    </lineage>
</organism>
<protein>
    <submittedName>
        <fullName evidence="5">FAD-dependent oxidoreductase</fullName>
    </submittedName>
</protein>
<name>A0ABP5L760_9ACTN</name>
<dbReference type="PANTHER" id="PTHR43757:SF2">
    <property type="entry name" value="AMINOMETHYLTRANSFERASE, MITOCHONDRIAL"/>
    <property type="match status" value="1"/>
</dbReference>
<comment type="similarity">
    <text evidence="1">Belongs to the GcvT family.</text>
</comment>
<dbReference type="Gene3D" id="3.30.9.10">
    <property type="entry name" value="D-Amino Acid Oxidase, subunit A, domain 2"/>
    <property type="match status" value="1"/>
</dbReference>
<evidence type="ECO:0000259" key="4">
    <source>
        <dbReference type="Pfam" id="PF16350"/>
    </source>
</evidence>
<dbReference type="RefSeq" id="WP_344148767.1">
    <property type="nucleotide sequence ID" value="NZ_BAAAQR010000002.1"/>
</dbReference>
<dbReference type="SUPFAM" id="SSF54373">
    <property type="entry name" value="FAD-linked reductases, C-terminal domain"/>
    <property type="match status" value="1"/>
</dbReference>
<dbReference type="Gene3D" id="3.30.70.1400">
    <property type="entry name" value="Aminomethyltransferase beta-barrel domains"/>
    <property type="match status" value="1"/>
</dbReference>
<dbReference type="InterPro" id="IPR006076">
    <property type="entry name" value="FAD-dep_OxRdtase"/>
</dbReference>
<evidence type="ECO:0000259" key="2">
    <source>
        <dbReference type="Pfam" id="PF01266"/>
    </source>
</evidence>
<reference evidence="6" key="1">
    <citation type="journal article" date="2019" name="Int. J. Syst. Evol. Microbiol.">
        <title>The Global Catalogue of Microorganisms (GCM) 10K type strain sequencing project: providing services to taxonomists for standard genome sequencing and annotation.</title>
        <authorList>
            <consortium name="The Broad Institute Genomics Platform"/>
            <consortium name="The Broad Institute Genome Sequencing Center for Infectious Disease"/>
            <person name="Wu L."/>
            <person name="Ma J."/>
        </authorList>
    </citation>
    <scope>NUCLEOTIDE SEQUENCE [LARGE SCALE GENOMIC DNA]</scope>
    <source>
        <strain evidence="6">JCM 16022</strain>
    </source>
</reference>
<dbReference type="Pfam" id="PF01571">
    <property type="entry name" value="GCV_T"/>
    <property type="match status" value="1"/>
</dbReference>
<dbReference type="InterPro" id="IPR029043">
    <property type="entry name" value="GcvT/YgfZ_C"/>
</dbReference>
<feature type="domain" description="FAD dependent oxidoreductase" evidence="2">
    <location>
        <begin position="9"/>
        <end position="374"/>
    </location>
</feature>
<sequence>MAEVPTTARVVVIGAGIVGNSLVHHLARLGWRDIVQIDKGALPNPGGSTGHASNFIFPVDHSREITDLTLDSVRQYQEMGVFTQSGGFELARTPERMEELRRRMSSAKAWGIESELVDPAFVKEKVPFIETDQFIGAFWTPSVGVVDSLRAGTIMREKALESGSLTVVPTVEVTGLDTEEGPGGSRRITRVRTTGGDIEAEVVVIACGVWSPKIGDMAGISIPLTPAVHQMISVGPCPQLAEREGEISFPIVRDMDTFCYERQHGADMEVGSYAHRAILHEPEDIPSIEQAKLSPTEMPFTSDDFDPQLEQAYELMPELLGAEGAEMRYAINGLLSLTCDGNPILGESLVKGLWTAAAVWIKEGPGVGRAVAEWMTHGHSEIDVSASDIARFHPHQMRREHTRLRTTESFIKTYGIIHPAEQYESDRDQRLAPMHESQKKLGAFFYETAGWERPHWYESNAGLLEEYGDAVMPREHEWDSRWWSPIINAEHLRMREAAGVIDLTAFCIFDITGPGALDAVQRTCVAQCDVPVGKVIYTPVLDPKGGFRSDLTVMRLGSAGSGGEHFRVVTGGAHGMADRKWFADQLPADGATTLTDLTSEVSTIGLWGPRARDILASLTGADVSDGGFGFLTCRELPLRTGSGETTVLASRISYVGELGWELYVPFDAAAEVWDTLLEAGAPHGAVPVGIGVYGTTGRIEKGYRAFGFELDGERTIVEAGMQRPKVKAADFIGKEAYLRQREEAPETVLCTLTVDDHTSAGGMKRYMLGGEPILTRDGGTLTDGHGHHPYVTTAGSAPSLGKHLLMAYLPPDQAVLGNQLAVSYMEELYPVTVGSVDATGLLDPANERIR</sequence>
<dbReference type="Proteomes" id="UP001501771">
    <property type="component" value="Unassembled WGS sequence"/>
</dbReference>
<dbReference type="SUPFAM" id="SSF101790">
    <property type="entry name" value="Aminomethyltransferase beta-barrel domain"/>
    <property type="match status" value="1"/>
</dbReference>
<comment type="caution">
    <text evidence="5">The sequence shown here is derived from an EMBL/GenBank/DDBJ whole genome shotgun (WGS) entry which is preliminary data.</text>
</comment>
<dbReference type="SUPFAM" id="SSF51905">
    <property type="entry name" value="FAD/NAD(P)-binding domain"/>
    <property type="match status" value="1"/>
</dbReference>
<dbReference type="PANTHER" id="PTHR43757">
    <property type="entry name" value="AMINOMETHYLTRANSFERASE"/>
    <property type="match status" value="1"/>
</dbReference>
<evidence type="ECO:0000256" key="1">
    <source>
        <dbReference type="ARBA" id="ARBA00008609"/>
    </source>
</evidence>
<dbReference type="Gene3D" id="3.30.1360.120">
    <property type="entry name" value="Probable tRNA modification gtpase trme, domain 1"/>
    <property type="match status" value="1"/>
</dbReference>
<dbReference type="Gene3D" id="2.40.30.110">
    <property type="entry name" value="Aminomethyltransferase beta-barrel domains"/>
    <property type="match status" value="1"/>
</dbReference>
<dbReference type="InterPro" id="IPR032503">
    <property type="entry name" value="FAO_M"/>
</dbReference>
<feature type="domain" description="GCVT N-terminal" evidence="3">
    <location>
        <begin position="434"/>
        <end position="723"/>
    </location>
</feature>
<accession>A0ABP5L760</accession>
<dbReference type="Gene3D" id="3.50.50.60">
    <property type="entry name" value="FAD/NAD(P)-binding domain"/>
    <property type="match status" value="1"/>
</dbReference>